<organism evidence="2 3">
    <name type="scientific">Rattus norvegicus</name>
    <name type="common">Rat</name>
    <dbReference type="NCBI Taxonomy" id="10116"/>
    <lineage>
        <taxon>Eukaryota</taxon>
        <taxon>Metazoa</taxon>
        <taxon>Chordata</taxon>
        <taxon>Craniata</taxon>
        <taxon>Vertebrata</taxon>
        <taxon>Euteleostomi</taxon>
        <taxon>Mammalia</taxon>
        <taxon>Eutheria</taxon>
        <taxon>Euarchontoglires</taxon>
        <taxon>Glires</taxon>
        <taxon>Rodentia</taxon>
        <taxon>Myomorpha</taxon>
        <taxon>Muroidea</taxon>
        <taxon>Muridae</taxon>
        <taxon>Murinae</taxon>
        <taxon>Rattus</taxon>
    </lineage>
</organism>
<protein>
    <submittedName>
        <fullName evidence="2">RCG49154</fullName>
    </submittedName>
</protein>
<accession>A6IFX1</accession>
<evidence type="ECO:0000313" key="2">
    <source>
        <dbReference type="EMBL" id="EDM16927.1"/>
    </source>
</evidence>
<sequence length="471" mass="53364">MSTPPDLSQENFRIFSSVEKTKLPSSQLGLVISSFYQTIDVLQASNQRSLKVQTLHSLGSLLIFADKKRAAFKCWSQALDDIFRKPDVLHNWKEFGNSLPSATSSSSPPGFKDYSEEFLSKFGIWGCLQGAVISAKIAQFIKTTNVKERINCCILSALLFQSLLRTTLPHPKAERSYAQYEITQLLPGIELFSDKFRADICIVVASLYYVIRELHYAKYNLIITQSFDSGKPLTSKDNMQALEELVNRGLPSVLVNLGSQHLLNKFNFVKSHFFISLAATVNCIPDNSPKIVYYPVIIDKSKPNTQNAKDNENSHAQLLRFRDDYTLNTIKSILLMEAEDKINSLLSETERQCNRPLYLSSVADLEIMVEARLHLAAIALQRFRPAYSTAIIYCTLKLLQDSKVFKKRLPEEPCSPTSPETSTTENKDDGEFLDPVSLNCREYFNIHLWLRCRLMLVTSFVAQIRGIGIMK</sequence>
<dbReference type="Proteomes" id="UP000234681">
    <property type="component" value="Chromosome 7"/>
</dbReference>
<feature type="region of interest" description="Disordered" evidence="1">
    <location>
        <begin position="410"/>
        <end position="429"/>
    </location>
</feature>
<feature type="non-terminal residue" evidence="2">
    <location>
        <position position="471"/>
    </location>
</feature>
<proteinExistence type="predicted"/>
<dbReference type="PANTHER" id="PTHR33487">
    <property type="entry name" value="CILIA- AND FLAGELLA-ASSOCIATED PROTEIN 54"/>
    <property type="match status" value="1"/>
</dbReference>
<name>A6IFX1_RAT</name>
<dbReference type="EMBL" id="CH473960">
    <property type="protein sequence ID" value="EDM16927.1"/>
    <property type="molecule type" value="Genomic_DNA"/>
</dbReference>
<evidence type="ECO:0000256" key="1">
    <source>
        <dbReference type="SAM" id="MobiDB-lite"/>
    </source>
</evidence>
<gene>
    <name evidence="2" type="ORF">rCG_49154</name>
</gene>
<dbReference type="AlphaFoldDB" id="A6IFX1"/>
<dbReference type="PANTHER" id="PTHR33487:SF1">
    <property type="entry name" value="CILIA- AND FLAGELLA-ASSOCIATED PROTEIN 54"/>
    <property type="match status" value="1"/>
</dbReference>
<feature type="compositionally biased region" description="Low complexity" evidence="1">
    <location>
        <begin position="412"/>
        <end position="424"/>
    </location>
</feature>
<evidence type="ECO:0000313" key="3">
    <source>
        <dbReference type="Proteomes" id="UP000234681"/>
    </source>
</evidence>
<reference evidence="2 3" key="1">
    <citation type="submission" date="2005-09" db="EMBL/GenBank/DDBJ databases">
        <authorList>
            <person name="Mural R.J."/>
            <person name="Li P.W."/>
            <person name="Adams M.D."/>
            <person name="Amanatides P.G."/>
            <person name="Baden-Tillson H."/>
            <person name="Barnstead M."/>
            <person name="Chin S.H."/>
            <person name="Dew I."/>
            <person name="Evans C.A."/>
            <person name="Ferriera S."/>
            <person name="Flanigan M."/>
            <person name="Fosler C."/>
            <person name="Glodek A."/>
            <person name="Gu Z."/>
            <person name="Holt R.A."/>
            <person name="Jennings D."/>
            <person name="Kraft C.L."/>
            <person name="Lu F."/>
            <person name="Nguyen T."/>
            <person name="Nusskern D.R."/>
            <person name="Pfannkoch C.M."/>
            <person name="Sitter C."/>
            <person name="Sutton G.G."/>
            <person name="Venter J.C."/>
            <person name="Wang Z."/>
            <person name="Woodage T."/>
            <person name="Zheng X.H."/>
            <person name="Zhong F."/>
        </authorList>
    </citation>
    <scope>NUCLEOTIDE SEQUENCE [LARGE SCALE GENOMIC DNA]</scope>
    <source>
        <strain>BN</strain>
        <strain evidence="3">Sprague-Dawley</strain>
    </source>
</reference>